<evidence type="ECO:0000313" key="6">
    <source>
        <dbReference type="Proteomes" id="UP000320216"/>
    </source>
</evidence>
<keyword evidence="3" id="KW-1133">Transmembrane helix</keyword>
<evidence type="ECO:0000256" key="1">
    <source>
        <dbReference type="ARBA" id="ARBA00006068"/>
    </source>
</evidence>
<feature type="compositionally biased region" description="Polar residues" evidence="2">
    <location>
        <begin position="408"/>
        <end position="422"/>
    </location>
</feature>
<feature type="region of interest" description="Disordered" evidence="2">
    <location>
        <begin position="1"/>
        <end position="24"/>
    </location>
</feature>
<proteinExistence type="inferred from homology"/>
<dbReference type="Pfam" id="PF03816">
    <property type="entry name" value="LytR_cpsA_psr"/>
    <property type="match status" value="1"/>
</dbReference>
<keyword evidence="6" id="KW-1185">Reference proteome</keyword>
<dbReference type="InterPro" id="IPR050922">
    <property type="entry name" value="LytR/CpsA/Psr_CW_biosynth"/>
</dbReference>
<dbReference type="OrthoDB" id="9782542at2"/>
<feature type="compositionally biased region" description="Low complexity" evidence="2">
    <location>
        <begin position="363"/>
        <end position="385"/>
    </location>
</feature>
<dbReference type="NCBIfam" id="TIGR00350">
    <property type="entry name" value="lytR_cpsA_psr"/>
    <property type="match status" value="1"/>
</dbReference>
<evidence type="ECO:0000313" key="5">
    <source>
        <dbReference type="EMBL" id="QDZ15198.1"/>
    </source>
</evidence>
<feature type="compositionally biased region" description="Gly residues" evidence="2">
    <location>
        <begin position="1"/>
        <end position="11"/>
    </location>
</feature>
<dbReference type="Proteomes" id="UP000320216">
    <property type="component" value="Chromosome"/>
</dbReference>
<dbReference type="PANTHER" id="PTHR33392:SF6">
    <property type="entry name" value="POLYISOPRENYL-TEICHOIC ACID--PEPTIDOGLYCAN TEICHOIC ACID TRANSFERASE TAGU"/>
    <property type="match status" value="1"/>
</dbReference>
<dbReference type="InterPro" id="IPR004474">
    <property type="entry name" value="LytR_CpsA_psr"/>
</dbReference>
<feature type="region of interest" description="Disordered" evidence="2">
    <location>
        <begin position="363"/>
        <end position="422"/>
    </location>
</feature>
<feature type="domain" description="Cell envelope-related transcriptional attenuator" evidence="4">
    <location>
        <begin position="115"/>
        <end position="271"/>
    </location>
</feature>
<feature type="transmembrane region" description="Helical" evidence="3">
    <location>
        <begin position="35"/>
        <end position="59"/>
    </location>
</feature>
<keyword evidence="3" id="KW-0472">Membrane</keyword>
<dbReference type="RefSeq" id="WP_146320836.1">
    <property type="nucleotide sequence ID" value="NZ_CP042305.1"/>
</dbReference>
<evidence type="ECO:0000259" key="4">
    <source>
        <dbReference type="Pfam" id="PF03816"/>
    </source>
</evidence>
<evidence type="ECO:0000256" key="2">
    <source>
        <dbReference type="SAM" id="MobiDB-lite"/>
    </source>
</evidence>
<name>A0A5B8M320_9MICO</name>
<evidence type="ECO:0000256" key="3">
    <source>
        <dbReference type="SAM" id="Phobius"/>
    </source>
</evidence>
<dbReference type="PANTHER" id="PTHR33392">
    <property type="entry name" value="POLYISOPRENYL-TEICHOIC ACID--PEPTIDOGLYCAN TEICHOIC ACID TRANSFERASE TAGU"/>
    <property type="match status" value="1"/>
</dbReference>
<sequence length="422" mass="42838">MPKKGTAGGTAAGTRHGIARHGRLRRHPWGTFGKVVASVAVVAVASAMGIGVVAAVNLVSDAPPTVHLVGQTPGPIPDIGALQGGMNLLIAATDSRTGQGGAYGTTDDSSGVGLNDVTMLLHLSQDHSHAEVISFPRDLMIPFPQCPDGQGGWNSAMSQAQLNSSLVDGGLPCTVLVIKQLLDGLDIQGAGLIKFNGVVAMSNAVGGVPVCVGGEGIHDPDTDLDLDPGMHTLSGVTAAQFLRTRHGVNGGSDLARISNQQVFLSSLVRTIMSSGTLSDPVKVWSLAKAARTNITFSDNLNNLTTLYQIALALKGLSFDKITFVQYPVFDDPEDDNRVVPDDESAQTLVDAIKADKPLAVTAGTGSGSVASTASPSAAPSTSPSSSGGGTSGSPTPASTPVDLGDNVYGQNAATQTCSNGAG</sequence>
<accession>A0A5B8M320</accession>
<dbReference type="AlphaFoldDB" id="A0A5B8M320"/>
<protein>
    <submittedName>
        <fullName evidence="5">LytR family transcriptional regulator</fullName>
    </submittedName>
</protein>
<feature type="compositionally biased region" description="Low complexity" evidence="2">
    <location>
        <begin position="392"/>
        <end position="401"/>
    </location>
</feature>
<dbReference type="KEGG" id="huw:FPZ11_10885"/>
<dbReference type="Gene3D" id="3.40.630.190">
    <property type="entry name" value="LCP protein"/>
    <property type="match status" value="1"/>
</dbReference>
<gene>
    <name evidence="5" type="ORF">FPZ11_10885</name>
</gene>
<keyword evidence="3" id="KW-0812">Transmembrane</keyword>
<comment type="similarity">
    <text evidence="1">Belongs to the LytR/CpsA/Psr (LCP) family.</text>
</comment>
<dbReference type="EMBL" id="CP042305">
    <property type="protein sequence ID" value="QDZ15198.1"/>
    <property type="molecule type" value="Genomic_DNA"/>
</dbReference>
<organism evidence="5 6">
    <name type="scientific">Humibacter ginsenosidimutans</name>
    <dbReference type="NCBI Taxonomy" id="2599293"/>
    <lineage>
        <taxon>Bacteria</taxon>
        <taxon>Bacillati</taxon>
        <taxon>Actinomycetota</taxon>
        <taxon>Actinomycetes</taxon>
        <taxon>Micrococcales</taxon>
        <taxon>Microbacteriaceae</taxon>
        <taxon>Humibacter</taxon>
    </lineage>
</organism>
<reference evidence="5 6" key="1">
    <citation type="submission" date="2019-07" db="EMBL/GenBank/DDBJ databases">
        <title>Full genome sequence of Humibacter sp. WJ7-1.</title>
        <authorList>
            <person name="Im W.-T."/>
        </authorList>
    </citation>
    <scope>NUCLEOTIDE SEQUENCE [LARGE SCALE GENOMIC DNA]</scope>
    <source>
        <strain evidence="5 6">WJ7-1</strain>
    </source>
</reference>